<dbReference type="EC" id="6.3.3.2" evidence="5"/>
<comment type="similarity">
    <text evidence="1 5">Belongs to the 5-formyltetrahydrofolate cyclo-ligase family.</text>
</comment>
<keyword evidence="5" id="KW-0479">Metal-binding</keyword>
<evidence type="ECO:0000256" key="1">
    <source>
        <dbReference type="ARBA" id="ARBA00010638"/>
    </source>
</evidence>
<feature type="binding site" evidence="4">
    <location>
        <begin position="152"/>
        <end position="160"/>
    </location>
    <ligand>
        <name>ATP</name>
        <dbReference type="ChEBI" id="CHEBI:30616"/>
    </ligand>
</feature>
<reference evidence="6 7" key="1">
    <citation type="submission" date="2018-05" db="EMBL/GenBank/DDBJ databases">
        <title>Salinimonas sp. HMF8227 Genome sequencing and assembly.</title>
        <authorList>
            <person name="Kang H."/>
            <person name="Kang J."/>
            <person name="Cha I."/>
            <person name="Kim H."/>
            <person name="Joh K."/>
        </authorList>
    </citation>
    <scope>NUCLEOTIDE SEQUENCE [LARGE SCALE GENOMIC DNA]</scope>
    <source>
        <strain evidence="6 7">HMF8227</strain>
    </source>
</reference>
<dbReference type="GO" id="GO:0046872">
    <property type="term" value="F:metal ion binding"/>
    <property type="evidence" value="ECO:0007669"/>
    <property type="project" value="UniProtKB-KW"/>
</dbReference>
<dbReference type="PANTHER" id="PTHR23407:SF1">
    <property type="entry name" value="5-FORMYLTETRAHYDROFOLATE CYCLO-LIGASE"/>
    <property type="match status" value="1"/>
</dbReference>
<keyword evidence="5" id="KW-0460">Magnesium</keyword>
<keyword evidence="3 4" id="KW-0067">ATP-binding</keyword>
<keyword evidence="7" id="KW-1185">Reference proteome</keyword>
<dbReference type="KEGG" id="salh:HMF8227_00630"/>
<keyword evidence="6" id="KW-0436">Ligase</keyword>
<dbReference type="GO" id="GO:0035999">
    <property type="term" value="P:tetrahydrofolate interconversion"/>
    <property type="evidence" value="ECO:0007669"/>
    <property type="project" value="TreeGrafter"/>
</dbReference>
<sequence>MADLLPGMNTQLRRPTSKASIVETRRFYRQQRRALSPEQQVKAARQLVKHCQQQPQFQSAHKVALYLANDGELDPHPLIEHCWQANKDVYLPVLHPFCAGYLVFVHYGPETLMQANRFGIPEPKVECHRLCPIEQLDILFTPLVAFDTKGNRLGMGGGFYDRTLKPVYQRPKPTLIGLAHDCQQADSLPVQPWDIPLQKILTPTQEFNL</sequence>
<dbReference type="GO" id="GO:0030272">
    <property type="term" value="F:5-formyltetrahydrofolate cyclo-ligase activity"/>
    <property type="evidence" value="ECO:0007669"/>
    <property type="project" value="UniProtKB-EC"/>
</dbReference>
<evidence type="ECO:0000256" key="2">
    <source>
        <dbReference type="ARBA" id="ARBA00022741"/>
    </source>
</evidence>
<proteinExistence type="inferred from homology"/>
<feature type="binding site" evidence="4">
    <location>
        <position position="67"/>
    </location>
    <ligand>
        <name>substrate</name>
    </ligand>
</feature>
<dbReference type="NCBIfam" id="TIGR02727">
    <property type="entry name" value="MTHFS_bact"/>
    <property type="match status" value="1"/>
</dbReference>
<evidence type="ECO:0000313" key="7">
    <source>
        <dbReference type="Proteomes" id="UP000245728"/>
    </source>
</evidence>
<comment type="cofactor">
    <cofactor evidence="5">
        <name>Mg(2+)</name>
        <dbReference type="ChEBI" id="CHEBI:18420"/>
    </cofactor>
</comment>
<dbReference type="InterPro" id="IPR037171">
    <property type="entry name" value="NagB/RpiA_transferase-like"/>
</dbReference>
<dbReference type="RefSeq" id="WP_239421182.1">
    <property type="nucleotide sequence ID" value="NZ_CP029347.1"/>
</dbReference>
<organism evidence="6 7">
    <name type="scientific">Saliniradius amylolyticus</name>
    <dbReference type="NCBI Taxonomy" id="2183582"/>
    <lineage>
        <taxon>Bacteria</taxon>
        <taxon>Pseudomonadati</taxon>
        <taxon>Pseudomonadota</taxon>
        <taxon>Gammaproteobacteria</taxon>
        <taxon>Alteromonadales</taxon>
        <taxon>Alteromonadaceae</taxon>
        <taxon>Saliniradius</taxon>
    </lineage>
</organism>
<dbReference type="InterPro" id="IPR002698">
    <property type="entry name" value="FTHF_cligase"/>
</dbReference>
<protein>
    <recommendedName>
        <fullName evidence="5">5-formyltetrahydrofolate cyclo-ligase</fullName>
        <ecNumber evidence="5">6.3.3.2</ecNumber>
    </recommendedName>
</protein>
<dbReference type="AlphaFoldDB" id="A0A2S2E0H9"/>
<dbReference type="PIRSF" id="PIRSF006806">
    <property type="entry name" value="FTHF_cligase"/>
    <property type="match status" value="1"/>
</dbReference>
<dbReference type="Pfam" id="PF01812">
    <property type="entry name" value="5-FTHF_cyc-lig"/>
    <property type="match status" value="1"/>
</dbReference>
<dbReference type="SUPFAM" id="SSF100950">
    <property type="entry name" value="NagB/RpiA/CoA transferase-like"/>
    <property type="match status" value="1"/>
</dbReference>
<feature type="binding site" evidence="4">
    <location>
        <position position="72"/>
    </location>
    <ligand>
        <name>substrate</name>
    </ligand>
</feature>
<evidence type="ECO:0000313" key="6">
    <source>
        <dbReference type="EMBL" id="AWL11126.1"/>
    </source>
</evidence>
<evidence type="ECO:0000256" key="4">
    <source>
        <dbReference type="PIRSR" id="PIRSR006806-1"/>
    </source>
</evidence>
<comment type="catalytic activity">
    <reaction evidence="5">
        <text>(6S)-5-formyl-5,6,7,8-tetrahydrofolate + ATP = (6R)-5,10-methenyltetrahydrofolate + ADP + phosphate</text>
        <dbReference type="Rhea" id="RHEA:10488"/>
        <dbReference type="ChEBI" id="CHEBI:30616"/>
        <dbReference type="ChEBI" id="CHEBI:43474"/>
        <dbReference type="ChEBI" id="CHEBI:57455"/>
        <dbReference type="ChEBI" id="CHEBI:57457"/>
        <dbReference type="ChEBI" id="CHEBI:456216"/>
        <dbReference type="EC" id="6.3.3.2"/>
    </reaction>
</comment>
<dbReference type="EMBL" id="CP029347">
    <property type="protein sequence ID" value="AWL11126.1"/>
    <property type="molecule type" value="Genomic_DNA"/>
</dbReference>
<dbReference type="Gene3D" id="3.40.50.10420">
    <property type="entry name" value="NagB/RpiA/CoA transferase-like"/>
    <property type="match status" value="1"/>
</dbReference>
<dbReference type="GO" id="GO:0005524">
    <property type="term" value="F:ATP binding"/>
    <property type="evidence" value="ECO:0007669"/>
    <property type="project" value="UniProtKB-KW"/>
</dbReference>
<name>A0A2S2E0H9_9ALTE</name>
<keyword evidence="2 4" id="KW-0547">Nucleotide-binding</keyword>
<evidence type="ECO:0000256" key="5">
    <source>
        <dbReference type="RuleBase" id="RU361279"/>
    </source>
</evidence>
<evidence type="ECO:0000256" key="3">
    <source>
        <dbReference type="ARBA" id="ARBA00022840"/>
    </source>
</evidence>
<accession>A0A2S2E0H9</accession>
<dbReference type="Proteomes" id="UP000245728">
    <property type="component" value="Chromosome"/>
</dbReference>
<gene>
    <name evidence="6" type="ORF">HMF8227_00630</name>
</gene>
<dbReference type="GO" id="GO:0009396">
    <property type="term" value="P:folic acid-containing compound biosynthetic process"/>
    <property type="evidence" value="ECO:0007669"/>
    <property type="project" value="TreeGrafter"/>
</dbReference>
<dbReference type="PANTHER" id="PTHR23407">
    <property type="entry name" value="ATPASE INHIBITOR/5-FORMYLTETRAHYDROFOLATE CYCLO-LIGASE"/>
    <property type="match status" value="1"/>
</dbReference>
<dbReference type="InterPro" id="IPR024185">
    <property type="entry name" value="FTHF_cligase-like_sf"/>
</dbReference>